<proteinExistence type="predicted"/>
<dbReference type="EMBL" id="UINC01147886">
    <property type="protein sequence ID" value="SVD39469.1"/>
    <property type="molecule type" value="Genomic_DNA"/>
</dbReference>
<organism evidence="1">
    <name type="scientific">marine metagenome</name>
    <dbReference type="NCBI Taxonomy" id="408172"/>
    <lineage>
        <taxon>unclassified sequences</taxon>
        <taxon>metagenomes</taxon>
        <taxon>ecological metagenomes</taxon>
    </lineage>
</organism>
<name>A0A382UZ14_9ZZZZ</name>
<accession>A0A382UZ14</accession>
<reference evidence="1" key="1">
    <citation type="submission" date="2018-05" db="EMBL/GenBank/DDBJ databases">
        <authorList>
            <person name="Lanie J.A."/>
            <person name="Ng W.-L."/>
            <person name="Kazmierczak K.M."/>
            <person name="Andrzejewski T.M."/>
            <person name="Davidsen T.M."/>
            <person name="Wayne K.J."/>
            <person name="Tettelin H."/>
            <person name="Glass J.I."/>
            <person name="Rusch D."/>
            <person name="Podicherti R."/>
            <person name="Tsui H.-C.T."/>
            <person name="Winkler M.E."/>
        </authorList>
    </citation>
    <scope>NUCLEOTIDE SEQUENCE</scope>
</reference>
<gene>
    <name evidence="1" type="ORF">METZ01_LOCUS392323</name>
</gene>
<dbReference type="AlphaFoldDB" id="A0A382UZ14"/>
<evidence type="ECO:0000313" key="1">
    <source>
        <dbReference type="EMBL" id="SVD39469.1"/>
    </source>
</evidence>
<sequence length="65" mass="7670">MTFSLEIPRYQVETASAQFQSPTKKQAEDIYQKYVNQNIPCEFFFEGILQKEYKPPSKKEFAINT</sequence>
<protein>
    <submittedName>
        <fullName evidence="1">Uncharacterized protein</fullName>
    </submittedName>
</protein>